<gene>
    <name evidence="1" type="ORF">Goshw_028178</name>
</gene>
<accession>A0A7J9NAS6</accession>
<dbReference type="Proteomes" id="UP000593576">
    <property type="component" value="Unassembled WGS sequence"/>
</dbReference>
<evidence type="ECO:0000313" key="2">
    <source>
        <dbReference type="Proteomes" id="UP000593576"/>
    </source>
</evidence>
<organism evidence="1 2">
    <name type="scientific">Gossypium schwendimanii</name>
    <name type="common">Cotton</name>
    <dbReference type="NCBI Taxonomy" id="34291"/>
    <lineage>
        <taxon>Eukaryota</taxon>
        <taxon>Viridiplantae</taxon>
        <taxon>Streptophyta</taxon>
        <taxon>Embryophyta</taxon>
        <taxon>Tracheophyta</taxon>
        <taxon>Spermatophyta</taxon>
        <taxon>Magnoliopsida</taxon>
        <taxon>eudicotyledons</taxon>
        <taxon>Gunneridae</taxon>
        <taxon>Pentapetalae</taxon>
        <taxon>rosids</taxon>
        <taxon>malvids</taxon>
        <taxon>Malvales</taxon>
        <taxon>Malvaceae</taxon>
        <taxon>Malvoideae</taxon>
        <taxon>Gossypium</taxon>
    </lineage>
</organism>
<sequence>MEGKEIWTYQKGTEILETLN</sequence>
<dbReference type="EMBL" id="JABFAF010277374">
    <property type="protein sequence ID" value="MBA0880392.1"/>
    <property type="molecule type" value="Genomic_DNA"/>
</dbReference>
<reference evidence="1 2" key="1">
    <citation type="journal article" date="2019" name="Genome Biol. Evol.">
        <title>Insights into the evolution of the New World diploid cottons (Gossypium, subgenus Houzingenia) based on genome sequencing.</title>
        <authorList>
            <person name="Grover C.E."/>
            <person name="Arick M.A. 2nd"/>
            <person name="Thrash A."/>
            <person name="Conover J.L."/>
            <person name="Sanders W.S."/>
            <person name="Peterson D.G."/>
            <person name="Frelichowski J.E."/>
            <person name="Scheffler J.A."/>
            <person name="Scheffler B.E."/>
            <person name="Wendel J.F."/>
        </authorList>
    </citation>
    <scope>NUCLEOTIDE SEQUENCE [LARGE SCALE GENOMIC DNA]</scope>
    <source>
        <strain evidence="1">1</strain>
        <tissue evidence="1">Leaf</tissue>
    </source>
</reference>
<dbReference type="AlphaFoldDB" id="A0A7J9NAS6"/>
<keyword evidence="2" id="KW-1185">Reference proteome</keyword>
<proteinExistence type="predicted"/>
<name>A0A7J9NAS6_GOSSC</name>
<evidence type="ECO:0000313" key="1">
    <source>
        <dbReference type="EMBL" id="MBA0880392.1"/>
    </source>
</evidence>
<comment type="caution">
    <text evidence="1">The sequence shown here is derived from an EMBL/GenBank/DDBJ whole genome shotgun (WGS) entry which is preliminary data.</text>
</comment>
<protein>
    <submittedName>
        <fullName evidence="1">Uncharacterized protein</fullName>
    </submittedName>
</protein>